<feature type="transmembrane region" description="Helical" evidence="8">
    <location>
        <begin position="61"/>
        <end position="77"/>
    </location>
</feature>
<evidence type="ECO:0000256" key="1">
    <source>
        <dbReference type="ARBA" id="ARBA00001971"/>
    </source>
</evidence>
<evidence type="ECO:0000313" key="10">
    <source>
        <dbReference type="Proteomes" id="UP000436088"/>
    </source>
</evidence>
<organism evidence="9 10">
    <name type="scientific">Hibiscus syriacus</name>
    <name type="common">Rose of Sharon</name>
    <dbReference type="NCBI Taxonomy" id="106335"/>
    <lineage>
        <taxon>Eukaryota</taxon>
        <taxon>Viridiplantae</taxon>
        <taxon>Streptophyta</taxon>
        <taxon>Embryophyta</taxon>
        <taxon>Tracheophyta</taxon>
        <taxon>Spermatophyta</taxon>
        <taxon>Magnoliopsida</taxon>
        <taxon>eudicotyledons</taxon>
        <taxon>Gunneridae</taxon>
        <taxon>Pentapetalae</taxon>
        <taxon>rosids</taxon>
        <taxon>malvids</taxon>
        <taxon>Malvales</taxon>
        <taxon>Malvaceae</taxon>
        <taxon>Malvoideae</taxon>
        <taxon>Hibiscus</taxon>
    </lineage>
</organism>
<evidence type="ECO:0008006" key="11">
    <source>
        <dbReference type="Google" id="ProtNLM"/>
    </source>
</evidence>
<keyword evidence="10" id="KW-1185">Reference proteome</keyword>
<name>A0A6A2Z6W3_HIBSY</name>
<reference evidence="9" key="1">
    <citation type="submission" date="2019-09" db="EMBL/GenBank/DDBJ databases">
        <title>Draft genome information of white flower Hibiscus syriacus.</title>
        <authorList>
            <person name="Kim Y.-M."/>
        </authorList>
    </citation>
    <scope>NUCLEOTIDE SEQUENCE [LARGE SCALE GENOMIC DNA]</scope>
    <source>
        <strain evidence="9">YM2019G1</strain>
    </source>
</reference>
<dbReference type="GO" id="GO:0016705">
    <property type="term" value="F:oxidoreductase activity, acting on paired donors, with incorporation or reduction of molecular oxygen"/>
    <property type="evidence" value="ECO:0007669"/>
    <property type="project" value="InterPro"/>
</dbReference>
<dbReference type="PANTHER" id="PTHR24296">
    <property type="entry name" value="CYTOCHROME P450"/>
    <property type="match status" value="1"/>
</dbReference>
<evidence type="ECO:0000256" key="7">
    <source>
        <dbReference type="ARBA" id="ARBA00023033"/>
    </source>
</evidence>
<evidence type="ECO:0000313" key="9">
    <source>
        <dbReference type="EMBL" id="KAE8686852.1"/>
    </source>
</evidence>
<sequence>MFDPIANLASSSSSFSDDGDVGNFVSRWLFFLQYFQVMELILAVLVFVVIHSLRQKRHGGLPVWPLLGMLPLLVMGLRSDLYEWISDVLCKQNGTFEFKGPCEQINLHRSPRCSLEINVRQCLHDRLRSRPRVSPTQIARNTICQSVRRRHRGDLATFPYSDMHMESHEIPRFRVRKEAEKIDKGCRRVRRRSYQDKEEGTVVTNGGKRQRLDLLTVFMRLKDEQDKPFSDKFLRDICVNFILAGRDTSSVALSWFFWLLEKNPMIEETILAEICGIVNERDDLKNGGELKSPLM</sequence>
<keyword evidence="8" id="KW-0812">Transmembrane</keyword>
<comment type="cofactor">
    <cofactor evidence="1">
        <name>heme</name>
        <dbReference type="ChEBI" id="CHEBI:30413"/>
    </cofactor>
</comment>
<dbReference type="EMBL" id="VEPZ02001209">
    <property type="protein sequence ID" value="KAE8686852.1"/>
    <property type="molecule type" value="Genomic_DNA"/>
</dbReference>
<dbReference type="Proteomes" id="UP000436088">
    <property type="component" value="Unassembled WGS sequence"/>
</dbReference>
<evidence type="ECO:0000256" key="8">
    <source>
        <dbReference type="SAM" id="Phobius"/>
    </source>
</evidence>
<dbReference type="GO" id="GO:0020037">
    <property type="term" value="F:heme binding"/>
    <property type="evidence" value="ECO:0007669"/>
    <property type="project" value="InterPro"/>
</dbReference>
<protein>
    <recommendedName>
        <fullName evidence="11">Cytochrome P450</fullName>
    </recommendedName>
</protein>
<evidence type="ECO:0000256" key="4">
    <source>
        <dbReference type="ARBA" id="ARBA00022723"/>
    </source>
</evidence>
<keyword evidence="8" id="KW-0472">Membrane</keyword>
<comment type="similarity">
    <text evidence="2">Belongs to the cytochrome P450 family.</text>
</comment>
<gene>
    <name evidence="9" type="ORF">F3Y22_tig00111027pilonHSYRG00288</name>
</gene>
<feature type="transmembrane region" description="Helical" evidence="8">
    <location>
        <begin position="28"/>
        <end position="49"/>
    </location>
</feature>
<keyword evidence="8" id="KW-1133">Transmembrane helix</keyword>
<dbReference type="AlphaFoldDB" id="A0A6A2Z6W3"/>
<dbReference type="Gene3D" id="1.10.630.10">
    <property type="entry name" value="Cytochrome P450"/>
    <property type="match status" value="1"/>
</dbReference>
<evidence type="ECO:0000256" key="2">
    <source>
        <dbReference type="ARBA" id="ARBA00010617"/>
    </source>
</evidence>
<keyword evidence="6" id="KW-0408">Iron</keyword>
<evidence type="ECO:0000256" key="3">
    <source>
        <dbReference type="ARBA" id="ARBA00022617"/>
    </source>
</evidence>
<accession>A0A6A2Z6W3</accession>
<dbReference type="GO" id="GO:0005506">
    <property type="term" value="F:iron ion binding"/>
    <property type="evidence" value="ECO:0007669"/>
    <property type="project" value="InterPro"/>
</dbReference>
<dbReference type="GO" id="GO:0004497">
    <property type="term" value="F:monooxygenase activity"/>
    <property type="evidence" value="ECO:0007669"/>
    <property type="project" value="UniProtKB-KW"/>
</dbReference>
<keyword evidence="5" id="KW-0560">Oxidoreductase</keyword>
<proteinExistence type="inferred from homology"/>
<dbReference type="Pfam" id="PF00067">
    <property type="entry name" value="p450"/>
    <property type="match status" value="1"/>
</dbReference>
<keyword evidence="7" id="KW-0503">Monooxygenase</keyword>
<comment type="caution">
    <text evidence="9">The sequence shown here is derived from an EMBL/GenBank/DDBJ whole genome shotgun (WGS) entry which is preliminary data.</text>
</comment>
<evidence type="ECO:0000256" key="5">
    <source>
        <dbReference type="ARBA" id="ARBA00023002"/>
    </source>
</evidence>
<dbReference type="InterPro" id="IPR001128">
    <property type="entry name" value="Cyt_P450"/>
</dbReference>
<dbReference type="InterPro" id="IPR036396">
    <property type="entry name" value="Cyt_P450_sf"/>
</dbReference>
<keyword evidence="3" id="KW-0349">Heme</keyword>
<evidence type="ECO:0000256" key="6">
    <source>
        <dbReference type="ARBA" id="ARBA00023004"/>
    </source>
</evidence>
<keyword evidence="4" id="KW-0479">Metal-binding</keyword>
<dbReference type="SUPFAM" id="SSF48264">
    <property type="entry name" value="Cytochrome P450"/>
    <property type="match status" value="1"/>
</dbReference>